<comment type="caution">
    <text evidence="3">The sequence shown here is derived from an EMBL/GenBank/DDBJ whole genome shotgun (WGS) entry which is preliminary data.</text>
</comment>
<feature type="transmembrane region" description="Helical" evidence="2">
    <location>
        <begin position="6"/>
        <end position="26"/>
    </location>
</feature>
<accession>A0A0G0J0D9</accession>
<organism evidence="3 4">
    <name type="scientific">Candidatus Wolfebacteria bacterium GW2011_GWC1_37_10</name>
    <dbReference type="NCBI Taxonomy" id="1619010"/>
    <lineage>
        <taxon>Bacteria</taxon>
        <taxon>Candidatus Wolfeibacteriota</taxon>
    </lineage>
</organism>
<reference evidence="3 4" key="1">
    <citation type="journal article" date="2015" name="Nature">
        <title>rRNA introns, odd ribosomes, and small enigmatic genomes across a large radiation of phyla.</title>
        <authorList>
            <person name="Brown C.T."/>
            <person name="Hug L.A."/>
            <person name="Thomas B.C."/>
            <person name="Sharon I."/>
            <person name="Castelle C.J."/>
            <person name="Singh A."/>
            <person name="Wilkins M.J."/>
            <person name="Williams K.H."/>
            <person name="Banfield J.F."/>
        </authorList>
    </citation>
    <scope>NUCLEOTIDE SEQUENCE [LARGE SCALE GENOMIC DNA]</scope>
</reference>
<keyword evidence="2" id="KW-0472">Membrane</keyword>
<feature type="region of interest" description="Disordered" evidence="1">
    <location>
        <begin position="97"/>
        <end position="116"/>
    </location>
</feature>
<dbReference type="AlphaFoldDB" id="A0A0G0J0D9"/>
<protein>
    <submittedName>
        <fullName evidence="3">Uncharacterized protein</fullName>
    </submittedName>
</protein>
<keyword evidence="2" id="KW-1133">Transmembrane helix</keyword>
<evidence type="ECO:0000256" key="1">
    <source>
        <dbReference type="SAM" id="MobiDB-lite"/>
    </source>
</evidence>
<dbReference type="Proteomes" id="UP000034044">
    <property type="component" value="Unassembled WGS sequence"/>
</dbReference>
<gene>
    <name evidence="3" type="ORF">US36_C0017G0004</name>
</gene>
<name>A0A0G0J0D9_9BACT</name>
<dbReference type="EMBL" id="LBSR01000017">
    <property type="protein sequence ID" value="KKQ21586.1"/>
    <property type="molecule type" value="Genomic_DNA"/>
</dbReference>
<sequence length="116" mass="13238">MYTFILQIIIMLSLGAVIYLIARVAPRVGDVHDYTRTPHLFDKLGSKIPLNEIDFAASAFLEKTLRKIKLLLMKWDNIVSGHINKIKKTNGNGLNKEAKPNLFEEVKEENSQEVKE</sequence>
<proteinExistence type="predicted"/>
<evidence type="ECO:0000313" key="3">
    <source>
        <dbReference type="EMBL" id="KKQ21586.1"/>
    </source>
</evidence>
<evidence type="ECO:0000313" key="4">
    <source>
        <dbReference type="Proteomes" id="UP000034044"/>
    </source>
</evidence>
<keyword evidence="2" id="KW-0812">Transmembrane</keyword>
<evidence type="ECO:0000256" key="2">
    <source>
        <dbReference type="SAM" id="Phobius"/>
    </source>
</evidence>